<gene>
    <name evidence="1" type="ORF">MNBD_GAMMA14-240</name>
</gene>
<reference evidence="1" key="1">
    <citation type="submission" date="2018-06" db="EMBL/GenBank/DDBJ databases">
        <authorList>
            <person name="Zhirakovskaya E."/>
        </authorList>
    </citation>
    <scope>NUCLEOTIDE SEQUENCE</scope>
</reference>
<dbReference type="EMBL" id="UOFM01000046">
    <property type="protein sequence ID" value="VAW73001.1"/>
    <property type="molecule type" value="Genomic_DNA"/>
</dbReference>
<organism evidence="1">
    <name type="scientific">hydrothermal vent metagenome</name>
    <dbReference type="NCBI Taxonomy" id="652676"/>
    <lineage>
        <taxon>unclassified sequences</taxon>
        <taxon>metagenomes</taxon>
        <taxon>ecological metagenomes</taxon>
    </lineage>
</organism>
<keyword evidence="1" id="KW-0418">Kinase</keyword>
<accession>A0A3B0XZR9</accession>
<sequence>MLNMIEGSFMSRRNSIVVPGGKMGFAMEIVLAPIIEQLMSQKKSN</sequence>
<dbReference type="GO" id="GO:0008974">
    <property type="term" value="F:phosphoribulokinase activity"/>
    <property type="evidence" value="ECO:0007669"/>
    <property type="project" value="UniProtKB-EC"/>
</dbReference>
<name>A0A3B0XZR9_9ZZZZ</name>
<dbReference type="InterPro" id="IPR027417">
    <property type="entry name" value="P-loop_NTPase"/>
</dbReference>
<keyword evidence="1" id="KW-0808">Transferase</keyword>
<dbReference type="EC" id="2.7.1.19" evidence="1"/>
<proteinExistence type="predicted"/>
<dbReference type="Gene3D" id="3.40.50.300">
    <property type="entry name" value="P-loop containing nucleotide triphosphate hydrolases"/>
    <property type="match status" value="1"/>
</dbReference>
<evidence type="ECO:0000313" key="1">
    <source>
        <dbReference type="EMBL" id="VAW73001.1"/>
    </source>
</evidence>
<protein>
    <submittedName>
        <fullName evidence="1">Phosphoribulokinase</fullName>
        <ecNumber evidence="1">2.7.1.19</ecNumber>
    </submittedName>
</protein>
<dbReference type="AlphaFoldDB" id="A0A3B0XZR9"/>